<dbReference type="PROSITE" id="PS50297">
    <property type="entry name" value="ANK_REP_REGION"/>
    <property type="match status" value="1"/>
</dbReference>
<sequence>MGNLIRAHPSNLSCFEVEDERYGSPIFAALATNSIEAARAFLKAQVATKPPKSPPHGLCKQYCQDGNKRTNFGRDFTFSRRIGILHHLAERGEDVITLVFIDSDTFDLNSADSSVQTLLSQAAEKGHESVVKVLVEKGADLNLADSSGQTPLSWAV</sequence>
<keyword evidence="2 3" id="KW-0040">ANK repeat</keyword>
<feature type="repeat" description="ANK" evidence="3">
    <location>
        <begin position="114"/>
        <end position="146"/>
    </location>
</feature>
<protein>
    <submittedName>
        <fullName evidence="4">Uncharacterized protein</fullName>
    </submittedName>
</protein>
<dbReference type="Proteomes" id="UP000094569">
    <property type="component" value="Unassembled WGS sequence"/>
</dbReference>
<reference evidence="4 5" key="1">
    <citation type="journal article" date="2016" name="BMC Genomics">
        <title>Comparative genomic and transcriptomic analyses of the Fuzhuan brick tea-fermentation fungus Aspergillus cristatus.</title>
        <authorList>
            <person name="Ge Y."/>
            <person name="Wang Y."/>
            <person name="Liu Y."/>
            <person name="Tan Y."/>
            <person name="Ren X."/>
            <person name="Zhang X."/>
            <person name="Hyde K.D."/>
            <person name="Liu Y."/>
            <person name="Liu Z."/>
        </authorList>
    </citation>
    <scope>NUCLEOTIDE SEQUENCE [LARGE SCALE GENOMIC DNA]</scope>
    <source>
        <strain evidence="4 5">GZAAS20.1005</strain>
    </source>
</reference>
<organism evidence="4 5">
    <name type="scientific">Aspergillus cristatus</name>
    <name type="common">Chinese Fuzhuan brick tea-fermentation fungus</name>
    <name type="synonym">Eurotium cristatum</name>
    <dbReference type="NCBI Taxonomy" id="573508"/>
    <lineage>
        <taxon>Eukaryota</taxon>
        <taxon>Fungi</taxon>
        <taxon>Dikarya</taxon>
        <taxon>Ascomycota</taxon>
        <taxon>Pezizomycotina</taxon>
        <taxon>Eurotiomycetes</taxon>
        <taxon>Eurotiomycetidae</taxon>
        <taxon>Eurotiales</taxon>
        <taxon>Aspergillaceae</taxon>
        <taxon>Aspergillus</taxon>
        <taxon>Aspergillus subgen. Aspergillus</taxon>
    </lineage>
</organism>
<dbReference type="GO" id="GO:0005737">
    <property type="term" value="C:cytoplasm"/>
    <property type="evidence" value="ECO:0007669"/>
    <property type="project" value="TreeGrafter"/>
</dbReference>
<dbReference type="PANTHER" id="PTHR24189">
    <property type="entry name" value="MYOTROPHIN"/>
    <property type="match status" value="1"/>
</dbReference>
<dbReference type="GO" id="GO:0005634">
    <property type="term" value="C:nucleus"/>
    <property type="evidence" value="ECO:0007669"/>
    <property type="project" value="TreeGrafter"/>
</dbReference>
<accession>A0A1E3BGT5</accession>
<proteinExistence type="predicted"/>
<evidence type="ECO:0000256" key="1">
    <source>
        <dbReference type="ARBA" id="ARBA00022737"/>
    </source>
</evidence>
<dbReference type="OrthoDB" id="366390at2759"/>
<evidence type="ECO:0000256" key="3">
    <source>
        <dbReference type="PROSITE-ProRule" id="PRU00023"/>
    </source>
</evidence>
<dbReference type="InterPro" id="IPR002110">
    <property type="entry name" value="Ankyrin_rpt"/>
</dbReference>
<dbReference type="VEuPathDB" id="FungiDB:SI65_04987"/>
<dbReference type="PANTHER" id="PTHR24189:SF71">
    <property type="entry name" value="ANKYRIN REPEAT DOMAIN 39"/>
    <property type="match status" value="1"/>
</dbReference>
<dbReference type="Pfam" id="PF12796">
    <property type="entry name" value="Ank_2"/>
    <property type="match status" value="1"/>
</dbReference>
<dbReference type="AlphaFoldDB" id="A0A1E3BGT5"/>
<dbReference type="EMBL" id="JXNT01000004">
    <property type="protein sequence ID" value="ODM20001.1"/>
    <property type="molecule type" value="Genomic_DNA"/>
</dbReference>
<dbReference type="STRING" id="573508.A0A1E3BGT5"/>
<dbReference type="InterPro" id="IPR036770">
    <property type="entry name" value="Ankyrin_rpt-contain_sf"/>
</dbReference>
<dbReference type="SUPFAM" id="SSF48403">
    <property type="entry name" value="Ankyrin repeat"/>
    <property type="match status" value="1"/>
</dbReference>
<gene>
    <name evidence="4" type="ORF">SI65_04987</name>
</gene>
<evidence type="ECO:0000256" key="2">
    <source>
        <dbReference type="ARBA" id="ARBA00023043"/>
    </source>
</evidence>
<dbReference type="InterPro" id="IPR050745">
    <property type="entry name" value="Multifunctional_regulatory"/>
</dbReference>
<keyword evidence="5" id="KW-1185">Reference proteome</keyword>
<dbReference type="Gene3D" id="1.25.40.20">
    <property type="entry name" value="Ankyrin repeat-containing domain"/>
    <property type="match status" value="1"/>
</dbReference>
<keyword evidence="1" id="KW-0677">Repeat</keyword>
<evidence type="ECO:0000313" key="5">
    <source>
        <dbReference type="Proteomes" id="UP000094569"/>
    </source>
</evidence>
<evidence type="ECO:0000313" key="4">
    <source>
        <dbReference type="EMBL" id="ODM20001.1"/>
    </source>
</evidence>
<comment type="caution">
    <text evidence="4">The sequence shown here is derived from an EMBL/GenBank/DDBJ whole genome shotgun (WGS) entry which is preliminary data.</text>
</comment>
<dbReference type="PROSITE" id="PS50088">
    <property type="entry name" value="ANK_REPEAT"/>
    <property type="match status" value="1"/>
</dbReference>
<name>A0A1E3BGT5_ASPCR</name>